<proteinExistence type="predicted"/>
<dbReference type="InterPro" id="IPR012337">
    <property type="entry name" value="RNaseH-like_sf"/>
</dbReference>
<evidence type="ECO:0000256" key="1">
    <source>
        <dbReference type="SAM" id="MobiDB-lite"/>
    </source>
</evidence>
<gene>
    <name evidence="3" type="ORF">RM555_09030</name>
</gene>
<feature type="region of interest" description="Disordered" evidence="1">
    <location>
        <begin position="573"/>
        <end position="624"/>
    </location>
</feature>
<accession>A0ABU2WTA0</accession>
<dbReference type="InterPro" id="IPR009057">
    <property type="entry name" value="Homeodomain-like_sf"/>
</dbReference>
<dbReference type="InterPro" id="IPR047656">
    <property type="entry name" value="IS481-like_transpos"/>
</dbReference>
<sequence length="758" mass="83399">MLVEMSVTEQRYRAVLEVQAGLAVTEVADRFGVSRQAVHRWLRWYAEEGLDGLRDRSHRPQGHPAQTSALVESAICELRRNHPRWGQRRLHYELGRRGCPGPVPSLSTIYRVLVRHGLIDPVPRRRHREDYRRWERGRPMELWQMDIVGGVMLANGREAKVVTGVDDHSRFCVIAAVVPRATGRAVCLAFAEALQRFGVPEEVLTDNGKQFTARFNVGGGEVMFDRICRENGITHRLTKPRSPTTTGKVERFHQTLQRELLDDIEVWADLEEAQAAIDVFRHEYNTGRPHQSLGMAFPADRFATRPTEALPLRLPPTLTTAGTGPEEPPPLALPNPRRSHDQQPAATTAPLVMDANGVEPVNLAVEITRTVPASGNLAVCGQQFWLGPARAGAAIGLWADTSVVHLLLNGVRLKTVPSRLTPTHLRQLLADGGRPAGPPPITAGQLKLRAPVEVDRLVNAIGLVSLAGRQHSIGYHLAGRRVTIRLDHGVLHLLDAERALLRSLPNPLTPQEQARIRDARPAGPPPAPASEPQRVERRVSSRGVLVIAGQKIRVGIGHAGRTLTVEEADTTFRASHDHQAHRPVQGPQARASTTASDSLHRPRRPRSPTMKLPPGATGFNPPPGAQADLKAFTAVCHHAARTIDATVTGVTPASVTPNFHTVDIAHAQHHIAVLRHTTLPFIAFARPHANRDVMVTFVDHPDLASALTNLTDAQALTIEQLQTSLSQVDLSALSPHEHDQINYWKPTTVGELLFNFWD</sequence>
<evidence type="ECO:0000313" key="4">
    <source>
        <dbReference type="Proteomes" id="UP001180973"/>
    </source>
</evidence>
<feature type="region of interest" description="Disordered" evidence="1">
    <location>
        <begin position="313"/>
        <end position="345"/>
    </location>
</feature>
<evidence type="ECO:0000313" key="3">
    <source>
        <dbReference type="EMBL" id="MDT0529135.1"/>
    </source>
</evidence>
<dbReference type="PANTHER" id="PTHR35004">
    <property type="entry name" value="TRANSPOSASE RV3428C-RELATED"/>
    <property type="match status" value="1"/>
</dbReference>
<dbReference type="Pfam" id="PF13565">
    <property type="entry name" value="HTH_32"/>
    <property type="match status" value="1"/>
</dbReference>
<dbReference type="Pfam" id="PF13683">
    <property type="entry name" value="rve_3"/>
    <property type="match status" value="1"/>
</dbReference>
<evidence type="ECO:0000259" key="2">
    <source>
        <dbReference type="PROSITE" id="PS50994"/>
    </source>
</evidence>
<comment type="caution">
    <text evidence="3">The sequence shown here is derived from an EMBL/GenBank/DDBJ whole genome shotgun (WGS) entry which is preliminary data.</text>
</comment>
<dbReference type="EMBL" id="JAVRFL010000008">
    <property type="protein sequence ID" value="MDT0529135.1"/>
    <property type="molecule type" value="Genomic_DNA"/>
</dbReference>
<dbReference type="InterPro" id="IPR036388">
    <property type="entry name" value="WH-like_DNA-bd_sf"/>
</dbReference>
<dbReference type="SUPFAM" id="SSF53098">
    <property type="entry name" value="Ribonuclease H-like"/>
    <property type="match status" value="1"/>
</dbReference>
<feature type="compositionally biased region" description="Low complexity" evidence="1">
    <location>
        <begin position="313"/>
        <end position="325"/>
    </location>
</feature>
<feature type="region of interest" description="Disordered" evidence="1">
    <location>
        <begin position="517"/>
        <end position="539"/>
    </location>
</feature>
<dbReference type="Proteomes" id="UP001180973">
    <property type="component" value="Unassembled WGS sequence"/>
</dbReference>
<reference evidence="3" key="1">
    <citation type="submission" date="2023-09" db="EMBL/GenBank/DDBJ databases">
        <title>30 novel species of actinomycetes from the DSMZ collection.</title>
        <authorList>
            <person name="Nouioui I."/>
        </authorList>
    </citation>
    <scope>NUCLEOTIDE SEQUENCE</scope>
    <source>
        <strain evidence="3">DSM 115977</strain>
    </source>
</reference>
<protein>
    <submittedName>
        <fullName evidence="3">IS481 family transposase</fullName>
    </submittedName>
</protein>
<name>A0ABU2WTA0_9ACTN</name>
<organism evidence="3 4">
    <name type="scientific">Micromonospora reichwaldensis</name>
    <dbReference type="NCBI Taxonomy" id="3075516"/>
    <lineage>
        <taxon>Bacteria</taxon>
        <taxon>Bacillati</taxon>
        <taxon>Actinomycetota</taxon>
        <taxon>Actinomycetes</taxon>
        <taxon>Micromonosporales</taxon>
        <taxon>Micromonosporaceae</taxon>
        <taxon>Micromonospora</taxon>
    </lineage>
</organism>
<dbReference type="Gene3D" id="3.30.420.10">
    <property type="entry name" value="Ribonuclease H-like superfamily/Ribonuclease H"/>
    <property type="match status" value="1"/>
</dbReference>
<dbReference type="PANTHER" id="PTHR35004:SF7">
    <property type="entry name" value="INTEGRASE PROTEIN"/>
    <property type="match status" value="1"/>
</dbReference>
<dbReference type="PROSITE" id="PS50994">
    <property type="entry name" value="INTEGRASE"/>
    <property type="match status" value="1"/>
</dbReference>
<dbReference type="InterPro" id="IPR036397">
    <property type="entry name" value="RNaseH_sf"/>
</dbReference>
<dbReference type="SUPFAM" id="SSF46689">
    <property type="entry name" value="Homeodomain-like"/>
    <property type="match status" value="1"/>
</dbReference>
<dbReference type="Gene3D" id="1.10.10.10">
    <property type="entry name" value="Winged helix-like DNA-binding domain superfamily/Winged helix DNA-binding domain"/>
    <property type="match status" value="1"/>
</dbReference>
<feature type="domain" description="Integrase catalytic" evidence="2">
    <location>
        <begin position="135"/>
        <end position="306"/>
    </location>
</feature>
<dbReference type="InterPro" id="IPR001584">
    <property type="entry name" value="Integrase_cat-core"/>
</dbReference>
<keyword evidence="4" id="KW-1185">Reference proteome</keyword>
<dbReference type="NCBIfam" id="NF033577">
    <property type="entry name" value="transpos_IS481"/>
    <property type="match status" value="1"/>
</dbReference>